<dbReference type="GO" id="GO:0016301">
    <property type="term" value="F:kinase activity"/>
    <property type="evidence" value="ECO:0007669"/>
    <property type="project" value="UniProtKB-KW"/>
</dbReference>
<keyword evidence="1" id="KW-0418">Kinase</keyword>
<organism evidence="1">
    <name type="scientific">mine drainage metagenome</name>
    <dbReference type="NCBI Taxonomy" id="410659"/>
    <lineage>
        <taxon>unclassified sequences</taxon>
        <taxon>metagenomes</taxon>
        <taxon>ecological metagenomes</taxon>
    </lineage>
</organism>
<name>T1AY20_9ZZZZ</name>
<dbReference type="SUPFAM" id="SSF55785">
    <property type="entry name" value="PYP-like sensor domain (PAS domain)"/>
    <property type="match status" value="1"/>
</dbReference>
<feature type="non-terminal residue" evidence="1">
    <location>
        <position position="1"/>
    </location>
</feature>
<accession>T1AY20</accession>
<dbReference type="EMBL" id="AUZX01006967">
    <property type="protein sequence ID" value="EQD61243.1"/>
    <property type="molecule type" value="Genomic_DNA"/>
</dbReference>
<dbReference type="Gene3D" id="3.30.450.20">
    <property type="entry name" value="PAS domain"/>
    <property type="match status" value="1"/>
</dbReference>
<reference evidence="1" key="1">
    <citation type="submission" date="2013-08" db="EMBL/GenBank/DDBJ databases">
        <authorList>
            <person name="Mendez C."/>
            <person name="Richter M."/>
            <person name="Ferrer M."/>
            <person name="Sanchez J."/>
        </authorList>
    </citation>
    <scope>NUCLEOTIDE SEQUENCE</scope>
</reference>
<gene>
    <name evidence="1" type="ORF">B1A_09778</name>
</gene>
<comment type="caution">
    <text evidence="1">The sequence shown here is derived from an EMBL/GenBank/DDBJ whole genome shotgun (WGS) entry which is preliminary data.</text>
</comment>
<sequence length="121" mass="13523">LDFRRLFEESRTIILVLLPDAPRYTMVAATRARLTATHTTHEQILGRGLFEVFPDDPADPAASGTHNLRVSLERVMSTRAPDTMAVQKYDIPGPGGEFLSRYWSPKNIPILDAAGEILYIL</sequence>
<protein>
    <submittedName>
        <fullName evidence="1">Sensor histidine kinase</fullName>
    </submittedName>
</protein>
<dbReference type="AlphaFoldDB" id="T1AY20"/>
<reference evidence="1" key="2">
    <citation type="journal article" date="2014" name="ISME J.">
        <title>Microbial stratification in low pH oxic and suboxic macroscopic growths along an acid mine drainage.</title>
        <authorList>
            <person name="Mendez-Garcia C."/>
            <person name="Mesa V."/>
            <person name="Sprenger R.R."/>
            <person name="Richter M."/>
            <person name="Diez M.S."/>
            <person name="Solano J."/>
            <person name="Bargiela R."/>
            <person name="Golyshina O.V."/>
            <person name="Manteca A."/>
            <person name="Ramos J.L."/>
            <person name="Gallego J.R."/>
            <person name="Llorente I."/>
            <person name="Martins Dos Santos V.A."/>
            <person name="Jensen O.N."/>
            <person name="Pelaez A.I."/>
            <person name="Sanchez J."/>
            <person name="Ferrer M."/>
        </authorList>
    </citation>
    <scope>NUCLEOTIDE SEQUENCE</scope>
</reference>
<dbReference type="InterPro" id="IPR035965">
    <property type="entry name" value="PAS-like_dom_sf"/>
</dbReference>
<evidence type="ECO:0000313" key="1">
    <source>
        <dbReference type="EMBL" id="EQD61243.1"/>
    </source>
</evidence>
<keyword evidence="1" id="KW-0808">Transferase</keyword>
<feature type="non-terminal residue" evidence="1">
    <location>
        <position position="121"/>
    </location>
</feature>
<proteinExistence type="predicted"/>